<reference evidence="1 2" key="1">
    <citation type="submission" date="2020-04" db="EMBL/GenBank/DDBJ databases">
        <authorList>
            <person name="Hitch T.C.A."/>
            <person name="Wylensek D."/>
            <person name="Clavel T."/>
        </authorList>
    </citation>
    <scope>NUCLEOTIDE SEQUENCE [LARGE SCALE GENOMIC DNA]</scope>
    <source>
        <strain evidence="1 2">WCA-130-P53-4B</strain>
    </source>
</reference>
<dbReference type="Proteomes" id="UP000583419">
    <property type="component" value="Unassembled WGS sequence"/>
</dbReference>
<evidence type="ECO:0000313" key="2">
    <source>
        <dbReference type="Proteomes" id="UP000583419"/>
    </source>
</evidence>
<proteinExistence type="predicted"/>
<evidence type="ECO:0000313" key="1">
    <source>
        <dbReference type="EMBL" id="NMF03000.1"/>
    </source>
</evidence>
<comment type="caution">
    <text evidence="1">The sequence shown here is derived from an EMBL/GenBank/DDBJ whole genome shotgun (WGS) entry which is preliminary data.</text>
</comment>
<protein>
    <submittedName>
        <fullName evidence="1">DUF2321 domain-containing protein</fullName>
    </submittedName>
</protein>
<dbReference type="InterPro" id="IPR016891">
    <property type="entry name" value="DUF2321"/>
</dbReference>
<sequence length="144" mass="15808">MITDMLEDLPYNDKFCSICGARTISRCPSCDTRIRGAQSGVFVVGYVTPPPQYCPECGVPMPWTQSKMEAMKELAELDGGLSDGDKVQFMESATATLSENPKTKVSAFKVKKFLGKMSKETASAIRDLLVDMVAESAKRIIWPS</sequence>
<name>A0A848D7I0_9BIFI</name>
<organism evidence="1 2">
    <name type="scientific">Bifidobacterium boum</name>
    <dbReference type="NCBI Taxonomy" id="78343"/>
    <lineage>
        <taxon>Bacteria</taxon>
        <taxon>Bacillati</taxon>
        <taxon>Actinomycetota</taxon>
        <taxon>Actinomycetes</taxon>
        <taxon>Bifidobacteriales</taxon>
        <taxon>Bifidobacteriaceae</taxon>
        <taxon>Bifidobacterium</taxon>
    </lineage>
</organism>
<dbReference type="Pfam" id="PF10083">
    <property type="entry name" value="DUF2321"/>
    <property type="match status" value="1"/>
</dbReference>
<dbReference type="EMBL" id="JABAGJ010000010">
    <property type="protein sequence ID" value="NMF03000.1"/>
    <property type="molecule type" value="Genomic_DNA"/>
</dbReference>
<gene>
    <name evidence="1" type="ORF">HF843_07470</name>
</gene>
<accession>A0A848D7I0</accession>
<dbReference type="AlphaFoldDB" id="A0A848D7I0"/>